<accession>A0A328AQ43</accession>
<evidence type="ECO:0000259" key="1">
    <source>
        <dbReference type="Pfam" id="PF12680"/>
    </source>
</evidence>
<proteinExistence type="predicted"/>
<dbReference type="InterPro" id="IPR032710">
    <property type="entry name" value="NTF2-like_dom_sf"/>
</dbReference>
<dbReference type="Pfam" id="PF12680">
    <property type="entry name" value="SnoaL_2"/>
    <property type="match status" value="1"/>
</dbReference>
<dbReference type="EMBL" id="QFYQ01000001">
    <property type="protein sequence ID" value="RAK55604.1"/>
    <property type="molecule type" value="Genomic_DNA"/>
</dbReference>
<reference evidence="3" key="1">
    <citation type="submission" date="2018-05" db="EMBL/GenBank/DDBJ databases">
        <authorList>
            <person name="Li X."/>
        </authorList>
    </citation>
    <scope>NUCLEOTIDE SEQUENCE [LARGE SCALE GENOMIC DNA]</scope>
    <source>
        <strain evidence="3">LX32</strain>
    </source>
</reference>
<organism evidence="2 3">
    <name type="scientific">Phenylobacterium soli</name>
    <dbReference type="NCBI Taxonomy" id="2170551"/>
    <lineage>
        <taxon>Bacteria</taxon>
        <taxon>Pseudomonadati</taxon>
        <taxon>Pseudomonadota</taxon>
        <taxon>Alphaproteobacteria</taxon>
        <taxon>Caulobacterales</taxon>
        <taxon>Caulobacteraceae</taxon>
        <taxon>Phenylobacterium</taxon>
    </lineage>
</organism>
<sequence length="117" mass="13012">MLRPEPQAFAKAWVAAWNAHDLEAILSHYAEDVVFVSPYSSRFTGDPSGRVIGKAALRDYWGKALPASELRFELRGVYDGPDGVAIRYHSSRTDAEAVEVMRFGDDGLVRDSAAFYE</sequence>
<name>A0A328AQ43_9CAUL</name>
<keyword evidence="3" id="KW-1185">Reference proteome</keyword>
<dbReference type="SUPFAM" id="SSF54427">
    <property type="entry name" value="NTF2-like"/>
    <property type="match status" value="1"/>
</dbReference>
<dbReference type="Proteomes" id="UP000249254">
    <property type="component" value="Unassembled WGS sequence"/>
</dbReference>
<evidence type="ECO:0000313" key="2">
    <source>
        <dbReference type="EMBL" id="RAK55604.1"/>
    </source>
</evidence>
<protein>
    <submittedName>
        <fullName evidence="2">DUF4440 domain-containing protein</fullName>
    </submittedName>
</protein>
<feature type="domain" description="SnoaL-like" evidence="1">
    <location>
        <begin position="11"/>
        <end position="109"/>
    </location>
</feature>
<dbReference type="OrthoDB" id="333383at2"/>
<dbReference type="Gene3D" id="3.10.450.50">
    <property type="match status" value="1"/>
</dbReference>
<evidence type="ECO:0000313" key="3">
    <source>
        <dbReference type="Proteomes" id="UP000249254"/>
    </source>
</evidence>
<dbReference type="AlphaFoldDB" id="A0A328AQ43"/>
<dbReference type="InterPro" id="IPR037401">
    <property type="entry name" value="SnoaL-like"/>
</dbReference>
<comment type="caution">
    <text evidence="2">The sequence shown here is derived from an EMBL/GenBank/DDBJ whole genome shotgun (WGS) entry which is preliminary data.</text>
</comment>
<gene>
    <name evidence="2" type="ORF">DJ017_14350</name>
</gene>